<accession>A0A0F9FV36</accession>
<reference evidence="1" key="1">
    <citation type="journal article" date="2015" name="Nature">
        <title>Complex archaea that bridge the gap between prokaryotes and eukaryotes.</title>
        <authorList>
            <person name="Spang A."/>
            <person name="Saw J.H."/>
            <person name="Jorgensen S.L."/>
            <person name="Zaremba-Niedzwiedzka K."/>
            <person name="Martijn J."/>
            <person name="Lind A.E."/>
            <person name="van Eijk R."/>
            <person name="Schleper C."/>
            <person name="Guy L."/>
            <person name="Ettema T.J."/>
        </authorList>
    </citation>
    <scope>NUCLEOTIDE SEQUENCE</scope>
</reference>
<name>A0A0F9FV36_9ZZZZ</name>
<comment type="caution">
    <text evidence="1">The sequence shown here is derived from an EMBL/GenBank/DDBJ whole genome shotgun (WGS) entry which is preliminary data.</text>
</comment>
<protein>
    <submittedName>
        <fullName evidence="1">Uncharacterized protein</fullName>
    </submittedName>
</protein>
<dbReference type="EMBL" id="LAZR01020088">
    <property type="protein sequence ID" value="KKL90143.1"/>
    <property type="molecule type" value="Genomic_DNA"/>
</dbReference>
<proteinExistence type="predicted"/>
<gene>
    <name evidence="1" type="ORF">LCGC14_1907600</name>
</gene>
<dbReference type="AlphaFoldDB" id="A0A0F9FV36"/>
<evidence type="ECO:0000313" key="1">
    <source>
        <dbReference type="EMBL" id="KKL90143.1"/>
    </source>
</evidence>
<sequence>MGSFANTCNDTATNQVCIDDMLTISRTMHDSFLDMFSTIRIRIDPDLRGKDWHVAVSEKLWKEIIEHEKKEK</sequence>
<organism evidence="1">
    <name type="scientific">marine sediment metagenome</name>
    <dbReference type="NCBI Taxonomy" id="412755"/>
    <lineage>
        <taxon>unclassified sequences</taxon>
        <taxon>metagenomes</taxon>
        <taxon>ecological metagenomes</taxon>
    </lineage>
</organism>